<dbReference type="AlphaFoldDB" id="A0A6C0JYW2"/>
<evidence type="ECO:0000256" key="2">
    <source>
        <dbReference type="ARBA" id="ARBA00022741"/>
    </source>
</evidence>
<protein>
    <recommendedName>
        <fullName evidence="4">ATPase AAA-type core domain-containing protein</fullName>
    </recommendedName>
</protein>
<sequence length="320" mass="37661">MDYNLFINKFQPLYFKDFEIEQEMTNILKTLIQMNNLNILFIGDMGSGKTAMLNALIREYYNGFKESQYMENVLHINSLKDQGINYYRNDVKTFCQNCSLIKNKKKIVVLDDIDLINEQSQQVFRNCIDKFSNNVHFISSCSNIQKVIESLQSRFTIIKIKPLQRDNLAKIMNKIKVNENIEIANDAENFILDICNNTAKILINYMEKFKLLNMPITLELATNVCTNISFHSFQKYTEFLKNKNLNDAIQLIYSIYDKGYSVMDILDNYFLFIKTTNILSEDEKYIITPFICKYITIFYNIHEDEIELALFTNNLIENFA</sequence>
<reference evidence="5" key="1">
    <citation type="journal article" date="2020" name="Nature">
        <title>Giant virus diversity and host interactions through global metagenomics.</title>
        <authorList>
            <person name="Schulz F."/>
            <person name="Roux S."/>
            <person name="Paez-Espino D."/>
            <person name="Jungbluth S."/>
            <person name="Walsh D.A."/>
            <person name="Denef V.J."/>
            <person name="McMahon K.D."/>
            <person name="Konstantinidis K.T."/>
            <person name="Eloe-Fadrosh E.A."/>
            <person name="Kyrpides N.C."/>
            <person name="Woyke T."/>
        </authorList>
    </citation>
    <scope>NUCLEOTIDE SEQUENCE</scope>
    <source>
        <strain evidence="5">GVMAG-S-1101165-83</strain>
    </source>
</reference>
<accession>A0A6C0JYW2</accession>
<dbReference type="EMBL" id="MN740777">
    <property type="protein sequence ID" value="QHU10962.1"/>
    <property type="molecule type" value="Genomic_DNA"/>
</dbReference>
<dbReference type="GO" id="GO:0003689">
    <property type="term" value="F:DNA clamp loader activity"/>
    <property type="evidence" value="ECO:0007669"/>
    <property type="project" value="TreeGrafter"/>
</dbReference>
<evidence type="ECO:0000313" key="5">
    <source>
        <dbReference type="EMBL" id="QHU10962.1"/>
    </source>
</evidence>
<dbReference type="Pfam" id="PF00004">
    <property type="entry name" value="AAA"/>
    <property type="match status" value="1"/>
</dbReference>
<dbReference type="GO" id="GO:0005663">
    <property type="term" value="C:DNA replication factor C complex"/>
    <property type="evidence" value="ECO:0007669"/>
    <property type="project" value="TreeGrafter"/>
</dbReference>
<dbReference type="PANTHER" id="PTHR11669">
    <property type="entry name" value="REPLICATION FACTOR C / DNA POLYMERASE III GAMMA-TAU SUBUNIT"/>
    <property type="match status" value="1"/>
</dbReference>
<dbReference type="GO" id="GO:0003677">
    <property type="term" value="F:DNA binding"/>
    <property type="evidence" value="ECO:0007669"/>
    <property type="project" value="InterPro"/>
</dbReference>
<dbReference type="InterPro" id="IPR008921">
    <property type="entry name" value="DNA_pol3_clamp-load_cplx_C"/>
</dbReference>
<feature type="domain" description="ATPase AAA-type core" evidence="4">
    <location>
        <begin position="39"/>
        <end position="159"/>
    </location>
</feature>
<dbReference type="GO" id="GO:0006281">
    <property type="term" value="P:DNA repair"/>
    <property type="evidence" value="ECO:0007669"/>
    <property type="project" value="TreeGrafter"/>
</dbReference>
<dbReference type="GO" id="GO:0016887">
    <property type="term" value="F:ATP hydrolysis activity"/>
    <property type="evidence" value="ECO:0007669"/>
    <property type="project" value="InterPro"/>
</dbReference>
<dbReference type="SUPFAM" id="SSF48019">
    <property type="entry name" value="post-AAA+ oligomerization domain-like"/>
    <property type="match status" value="1"/>
</dbReference>
<dbReference type="PANTHER" id="PTHR11669:SF20">
    <property type="entry name" value="REPLICATION FACTOR C SUBUNIT 4"/>
    <property type="match status" value="1"/>
</dbReference>
<keyword evidence="1" id="KW-0235">DNA replication</keyword>
<evidence type="ECO:0000259" key="4">
    <source>
        <dbReference type="Pfam" id="PF00004"/>
    </source>
</evidence>
<dbReference type="SUPFAM" id="SSF52540">
    <property type="entry name" value="P-loop containing nucleoside triphosphate hydrolases"/>
    <property type="match status" value="1"/>
</dbReference>
<name>A0A6C0JYW2_9ZZZZ</name>
<dbReference type="InterPro" id="IPR027417">
    <property type="entry name" value="P-loop_NTPase"/>
</dbReference>
<dbReference type="GO" id="GO:0006261">
    <property type="term" value="P:DNA-templated DNA replication"/>
    <property type="evidence" value="ECO:0007669"/>
    <property type="project" value="TreeGrafter"/>
</dbReference>
<dbReference type="GO" id="GO:0005524">
    <property type="term" value="F:ATP binding"/>
    <property type="evidence" value="ECO:0007669"/>
    <property type="project" value="UniProtKB-KW"/>
</dbReference>
<dbReference type="CDD" id="cd00009">
    <property type="entry name" value="AAA"/>
    <property type="match status" value="1"/>
</dbReference>
<organism evidence="5">
    <name type="scientific">viral metagenome</name>
    <dbReference type="NCBI Taxonomy" id="1070528"/>
    <lineage>
        <taxon>unclassified sequences</taxon>
        <taxon>metagenomes</taxon>
        <taxon>organismal metagenomes</taxon>
    </lineage>
</organism>
<dbReference type="InterPro" id="IPR050238">
    <property type="entry name" value="DNA_Rep/Repair_Clamp_Loader"/>
</dbReference>
<dbReference type="Gene3D" id="3.40.50.300">
    <property type="entry name" value="P-loop containing nucleotide triphosphate hydrolases"/>
    <property type="match status" value="1"/>
</dbReference>
<dbReference type="InterPro" id="IPR003959">
    <property type="entry name" value="ATPase_AAA_core"/>
</dbReference>
<proteinExistence type="predicted"/>
<evidence type="ECO:0000256" key="3">
    <source>
        <dbReference type="ARBA" id="ARBA00022840"/>
    </source>
</evidence>
<keyword evidence="2" id="KW-0547">Nucleotide-binding</keyword>
<evidence type="ECO:0000256" key="1">
    <source>
        <dbReference type="ARBA" id="ARBA00022705"/>
    </source>
</evidence>
<keyword evidence="3" id="KW-0067">ATP-binding</keyword>